<dbReference type="RefSeq" id="XP_029224946.1">
    <property type="nucleotide sequence ID" value="XM_029374933.1"/>
</dbReference>
<evidence type="ECO:0000313" key="2">
    <source>
        <dbReference type="EMBL" id="RNF03938.1"/>
    </source>
</evidence>
<gene>
    <name evidence="2" type="ORF">Tco025E_08076</name>
</gene>
<dbReference type="GeneID" id="40321687"/>
<feature type="compositionally biased region" description="Basic residues" evidence="1">
    <location>
        <begin position="53"/>
        <end position="65"/>
    </location>
</feature>
<feature type="region of interest" description="Disordered" evidence="1">
    <location>
        <begin position="47"/>
        <end position="123"/>
    </location>
</feature>
<dbReference type="Proteomes" id="UP000284403">
    <property type="component" value="Unassembled WGS sequence"/>
</dbReference>
<evidence type="ECO:0000313" key="3">
    <source>
        <dbReference type="Proteomes" id="UP000284403"/>
    </source>
</evidence>
<dbReference type="EMBL" id="MKKU01000699">
    <property type="protein sequence ID" value="RNF03938.1"/>
    <property type="molecule type" value="Genomic_DNA"/>
</dbReference>
<proteinExistence type="predicted"/>
<evidence type="ECO:0000256" key="1">
    <source>
        <dbReference type="SAM" id="MobiDB-lite"/>
    </source>
</evidence>
<feature type="compositionally biased region" description="Polar residues" evidence="1">
    <location>
        <begin position="98"/>
        <end position="112"/>
    </location>
</feature>
<keyword evidence="3" id="KW-1185">Reference proteome</keyword>
<sequence>MRAFCANAKASRPSRQDTTAPQCSRLQIHYRLIREIPPQAGLRGVQRLPKQPHQQRVHLLGRRPHTTGTQPPKDAKIIVGGGGYQRRIAGRGGAVHGEQTTTLRMQKPSAASSRELRVLAAKT</sequence>
<accession>A0A422NEQ3</accession>
<comment type="caution">
    <text evidence="2">The sequence shown here is derived from an EMBL/GenBank/DDBJ whole genome shotgun (WGS) entry which is preliminary data.</text>
</comment>
<organism evidence="2 3">
    <name type="scientific">Trypanosoma conorhini</name>
    <dbReference type="NCBI Taxonomy" id="83891"/>
    <lineage>
        <taxon>Eukaryota</taxon>
        <taxon>Discoba</taxon>
        <taxon>Euglenozoa</taxon>
        <taxon>Kinetoplastea</taxon>
        <taxon>Metakinetoplastina</taxon>
        <taxon>Trypanosomatida</taxon>
        <taxon>Trypanosomatidae</taxon>
        <taxon>Trypanosoma</taxon>
    </lineage>
</organism>
<feature type="region of interest" description="Disordered" evidence="1">
    <location>
        <begin position="1"/>
        <end position="21"/>
    </location>
</feature>
<name>A0A422NEQ3_9TRYP</name>
<dbReference type="AlphaFoldDB" id="A0A422NEQ3"/>
<protein>
    <submittedName>
        <fullName evidence="2">Uncharacterized protein</fullName>
    </submittedName>
</protein>
<reference evidence="2 3" key="1">
    <citation type="journal article" date="2018" name="BMC Genomics">
        <title>Genomic comparison of Trypanosoma conorhini and Trypanosoma rangeli to Trypanosoma cruzi strains of high and low virulence.</title>
        <authorList>
            <person name="Bradwell K.R."/>
            <person name="Koparde V.N."/>
            <person name="Matveyev A.V."/>
            <person name="Serrano M.G."/>
            <person name="Alves J.M."/>
            <person name="Parikh H."/>
            <person name="Huang B."/>
            <person name="Lee V."/>
            <person name="Espinosa-Alvarez O."/>
            <person name="Ortiz P.A."/>
            <person name="Costa-Martins A.G."/>
            <person name="Teixeira M.M."/>
            <person name="Buck G.A."/>
        </authorList>
    </citation>
    <scope>NUCLEOTIDE SEQUENCE [LARGE SCALE GENOMIC DNA]</scope>
    <source>
        <strain evidence="2 3">025E</strain>
    </source>
</reference>
<feature type="compositionally biased region" description="Gly residues" evidence="1">
    <location>
        <begin position="79"/>
        <end position="95"/>
    </location>
</feature>